<organism evidence="1 2">
    <name type="scientific">Pseudoduganella plicata</name>
    <dbReference type="NCBI Taxonomy" id="321984"/>
    <lineage>
        <taxon>Bacteria</taxon>
        <taxon>Pseudomonadati</taxon>
        <taxon>Pseudomonadota</taxon>
        <taxon>Betaproteobacteria</taxon>
        <taxon>Burkholderiales</taxon>
        <taxon>Oxalobacteraceae</taxon>
        <taxon>Telluria group</taxon>
        <taxon>Pseudoduganella</taxon>
    </lineage>
</organism>
<dbReference type="EMBL" id="CP038026">
    <property type="protein sequence ID" value="QBQ38904.1"/>
    <property type="molecule type" value="Genomic_DNA"/>
</dbReference>
<evidence type="ECO:0000313" key="1">
    <source>
        <dbReference type="EMBL" id="QBQ38904.1"/>
    </source>
</evidence>
<accession>A0ABX5SI55</accession>
<evidence type="ECO:0000313" key="2">
    <source>
        <dbReference type="Proteomes" id="UP000294359"/>
    </source>
</evidence>
<dbReference type="Proteomes" id="UP000294359">
    <property type="component" value="Chromosome"/>
</dbReference>
<gene>
    <name evidence="1" type="ORF">E1742_24160</name>
</gene>
<proteinExistence type="predicted"/>
<keyword evidence="2" id="KW-1185">Reference proteome</keyword>
<reference evidence="1 2" key="1">
    <citation type="submission" date="2019-03" db="EMBL/GenBank/DDBJ databases">
        <title>Draft Genome Sequences of Six Type Strains of the Genus Massilia.</title>
        <authorList>
            <person name="Miess H."/>
            <person name="Frediansyhah A."/>
            <person name="Gross H."/>
        </authorList>
    </citation>
    <scope>NUCLEOTIDE SEQUENCE [LARGE SCALE GENOMIC DNA]</scope>
    <source>
        <strain evidence="1 2">DSM 17505</strain>
    </source>
</reference>
<evidence type="ECO:0008006" key="3">
    <source>
        <dbReference type="Google" id="ProtNLM"/>
    </source>
</evidence>
<sequence length="68" mass="7663">MLCPRCNQGDVIHARVKKTGQHLFVCEECEATWFSREAIGLHGFIDFGSYMETIGSAPLWSEITIEDS</sequence>
<name>A0ABX5SI55_9BURK</name>
<protein>
    <recommendedName>
        <fullName evidence="3">Transcription factor zinc-finger domain-containing protein</fullName>
    </recommendedName>
</protein>